<proteinExistence type="predicted"/>
<sequence length="323" mass="34319">MTTSPAVDPTRTTGSQAGAASPAAAALTGAPAPGGRAKPVRPVWSATVVRRETLSDTMVRVVLTSPQFADFPELPCTDHYVKLIFPAPGSGLVWPFDPDEVRATRPSEEWPVTRTYTVRWFDRTRNELALDFVVHGSAGLAGPWAAAAEPGDRIGFRGPGGAFVPEPASGQLLIGDEAALPAIAATLDRLPATTPVLVLAEVGGEGERIALPRTGPEVEVHWIHRDGAAYGERLLAVVDALASPERVARLGAQPQAFVHGNAEMIRVLRRHLFGTLGLPRGRASVSGYWRPGHTEDRWQATKRDFNAAMEADVITATEAPGAA</sequence>
<dbReference type="PANTHER" id="PTHR30157">
    <property type="entry name" value="FERRIC REDUCTASE, NADPH-DEPENDENT"/>
    <property type="match status" value="1"/>
</dbReference>
<feature type="compositionally biased region" description="Polar residues" evidence="1">
    <location>
        <begin position="1"/>
        <end position="16"/>
    </location>
</feature>
<keyword evidence="4" id="KW-1185">Reference proteome</keyword>
<dbReference type="CDD" id="cd06193">
    <property type="entry name" value="siderophore_interacting"/>
    <property type="match status" value="1"/>
</dbReference>
<dbReference type="GO" id="GO:0016491">
    <property type="term" value="F:oxidoreductase activity"/>
    <property type="evidence" value="ECO:0007669"/>
    <property type="project" value="InterPro"/>
</dbReference>
<dbReference type="Pfam" id="PF04954">
    <property type="entry name" value="SIP"/>
    <property type="match status" value="1"/>
</dbReference>
<dbReference type="InterPro" id="IPR013113">
    <property type="entry name" value="SIP_FAD-bd"/>
</dbReference>
<name>A0A7W3IQK1_9ACTN</name>
<dbReference type="RefSeq" id="WP_182559050.1">
    <property type="nucleotide sequence ID" value="NZ_JACGWT010000002.1"/>
</dbReference>
<dbReference type="SUPFAM" id="SSF63380">
    <property type="entry name" value="Riboflavin synthase domain-like"/>
    <property type="match status" value="1"/>
</dbReference>
<gene>
    <name evidence="3" type="ORF">FHX74_001026</name>
</gene>
<feature type="domain" description="FAD-binding FR-type" evidence="2">
    <location>
        <begin position="41"/>
        <end position="166"/>
    </location>
</feature>
<feature type="region of interest" description="Disordered" evidence="1">
    <location>
        <begin position="1"/>
        <end position="39"/>
    </location>
</feature>
<dbReference type="InterPro" id="IPR039374">
    <property type="entry name" value="SIP_fam"/>
</dbReference>
<protein>
    <submittedName>
        <fullName evidence="3">NADPH-dependent ferric siderophore reductase</fullName>
    </submittedName>
</protein>
<dbReference type="InterPro" id="IPR039261">
    <property type="entry name" value="FNR_nucleotide-bd"/>
</dbReference>
<reference evidence="3 4" key="1">
    <citation type="submission" date="2020-07" db="EMBL/GenBank/DDBJ databases">
        <title>Sequencing the genomes of 1000 actinobacteria strains.</title>
        <authorList>
            <person name="Klenk H.-P."/>
        </authorList>
    </citation>
    <scope>NUCLEOTIDE SEQUENCE [LARGE SCALE GENOMIC DNA]</scope>
    <source>
        <strain evidence="3 4">DSM 100723</strain>
    </source>
</reference>
<accession>A0A7W3IQK1</accession>
<evidence type="ECO:0000259" key="2">
    <source>
        <dbReference type="PROSITE" id="PS51384"/>
    </source>
</evidence>
<dbReference type="PANTHER" id="PTHR30157:SF0">
    <property type="entry name" value="NADPH-DEPENDENT FERRIC-CHELATE REDUCTASE"/>
    <property type="match status" value="1"/>
</dbReference>
<dbReference type="Proteomes" id="UP000523079">
    <property type="component" value="Unassembled WGS sequence"/>
</dbReference>
<dbReference type="FunFam" id="2.40.30.10:FF:000131">
    <property type="entry name" value="NADPH-dependent ferric siderophore reductase"/>
    <property type="match status" value="1"/>
</dbReference>
<dbReference type="AlphaFoldDB" id="A0A7W3IQK1"/>
<evidence type="ECO:0000256" key="1">
    <source>
        <dbReference type="SAM" id="MobiDB-lite"/>
    </source>
</evidence>
<evidence type="ECO:0000313" key="3">
    <source>
        <dbReference type="EMBL" id="MBA8793421.1"/>
    </source>
</evidence>
<feature type="compositionally biased region" description="Low complexity" evidence="1">
    <location>
        <begin position="17"/>
        <end position="37"/>
    </location>
</feature>
<organism evidence="3 4">
    <name type="scientific">Microlunatus kandeliicorticis</name>
    <dbReference type="NCBI Taxonomy" id="1759536"/>
    <lineage>
        <taxon>Bacteria</taxon>
        <taxon>Bacillati</taxon>
        <taxon>Actinomycetota</taxon>
        <taxon>Actinomycetes</taxon>
        <taxon>Propionibacteriales</taxon>
        <taxon>Propionibacteriaceae</taxon>
        <taxon>Microlunatus</taxon>
    </lineage>
</organism>
<dbReference type="Gene3D" id="2.40.30.10">
    <property type="entry name" value="Translation factors"/>
    <property type="match status" value="1"/>
</dbReference>
<dbReference type="InterPro" id="IPR007037">
    <property type="entry name" value="SIP_rossman_dom"/>
</dbReference>
<dbReference type="InterPro" id="IPR017927">
    <property type="entry name" value="FAD-bd_FR_type"/>
</dbReference>
<dbReference type="PROSITE" id="PS51384">
    <property type="entry name" value="FAD_FR"/>
    <property type="match status" value="1"/>
</dbReference>
<evidence type="ECO:0000313" key="4">
    <source>
        <dbReference type="Proteomes" id="UP000523079"/>
    </source>
</evidence>
<dbReference type="EMBL" id="JACGWT010000002">
    <property type="protein sequence ID" value="MBA8793421.1"/>
    <property type="molecule type" value="Genomic_DNA"/>
</dbReference>
<dbReference type="InterPro" id="IPR017938">
    <property type="entry name" value="Riboflavin_synthase-like_b-brl"/>
</dbReference>
<dbReference type="Gene3D" id="3.40.50.80">
    <property type="entry name" value="Nucleotide-binding domain of ferredoxin-NADP reductase (FNR) module"/>
    <property type="match status" value="1"/>
</dbReference>
<dbReference type="Pfam" id="PF08021">
    <property type="entry name" value="FAD_binding_9"/>
    <property type="match status" value="1"/>
</dbReference>
<comment type="caution">
    <text evidence="3">The sequence shown here is derived from an EMBL/GenBank/DDBJ whole genome shotgun (WGS) entry which is preliminary data.</text>
</comment>